<feature type="compositionally biased region" description="Acidic residues" evidence="1">
    <location>
        <begin position="51"/>
        <end position="61"/>
    </location>
</feature>
<dbReference type="OrthoDB" id="6700395at2759"/>
<feature type="compositionally biased region" description="Basic and acidic residues" evidence="1">
    <location>
        <begin position="173"/>
        <end position="183"/>
    </location>
</feature>
<organism evidence="2 3">
    <name type="scientific">Frankliniella occidentalis</name>
    <name type="common">Western flower thrips</name>
    <name type="synonym">Euthrips occidentalis</name>
    <dbReference type="NCBI Taxonomy" id="133901"/>
    <lineage>
        <taxon>Eukaryota</taxon>
        <taxon>Metazoa</taxon>
        <taxon>Ecdysozoa</taxon>
        <taxon>Arthropoda</taxon>
        <taxon>Hexapoda</taxon>
        <taxon>Insecta</taxon>
        <taxon>Pterygota</taxon>
        <taxon>Neoptera</taxon>
        <taxon>Paraneoptera</taxon>
        <taxon>Thysanoptera</taxon>
        <taxon>Terebrantia</taxon>
        <taxon>Thripoidea</taxon>
        <taxon>Thripidae</taxon>
        <taxon>Frankliniella</taxon>
    </lineage>
</organism>
<dbReference type="KEGG" id="foc:113201804"/>
<protein>
    <submittedName>
        <fullName evidence="3">Transcriptional regulatory protein AlgP-like</fullName>
    </submittedName>
</protein>
<dbReference type="RefSeq" id="XP_052127395.1">
    <property type="nucleotide sequence ID" value="XM_052271435.1"/>
</dbReference>
<sequence>MQSTSNAPRRPNDKLAAIKHKTGGLLPHERSDAAPLELPPWDAAAARGEEVADDSQEEEDLEPRSTTAVEARAAPAPPAPVPAGSSPVAPPPPGTRPTQSQGVRPAGTVSVAHLHCGLGYYRDQTGRCRRARRPSSSNTRKHHHGTRRHRPAPVQGGAKPAAAAPAATPVSEPVKDLPSKESSVKQAAPVTKDTATKTSAPKQDAIVSDSKESVKEATPISGTPAKDPVGESASPVPAASPLAVAAKPAVKEAVKEPVKEALKEVVKEPVSAHKAQPVKQAPAKQAAAVKVPVQDRIASSGHKASSTVSGNVNVKEAVKMQPVQLKAPPKPPLREAPGVKPQRQQPNKPVAAAVKDKEAPKVSHHHGQHKITVIKEDTKPRSPPAPVKVAVKAASPTAVASPATPVKKN</sequence>
<evidence type="ECO:0000256" key="1">
    <source>
        <dbReference type="SAM" id="MobiDB-lite"/>
    </source>
</evidence>
<accession>A0A9C6XQE8</accession>
<feature type="compositionally biased region" description="Polar residues" evidence="1">
    <location>
        <begin position="302"/>
        <end position="312"/>
    </location>
</feature>
<dbReference type="GeneID" id="113201804"/>
<feature type="region of interest" description="Disordered" evidence="1">
    <location>
        <begin position="293"/>
        <end position="409"/>
    </location>
</feature>
<feature type="compositionally biased region" description="Low complexity" evidence="1">
    <location>
        <begin position="152"/>
        <end position="169"/>
    </location>
</feature>
<dbReference type="Proteomes" id="UP000504606">
    <property type="component" value="Unplaced"/>
</dbReference>
<feature type="compositionally biased region" description="Low complexity" evidence="1">
    <location>
        <begin position="387"/>
        <end position="409"/>
    </location>
</feature>
<evidence type="ECO:0000313" key="3">
    <source>
        <dbReference type="RefSeq" id="XP_052127395.1"/>
    </source>
</evidence>
<name>A0A9C6XQE8_FRAOC</name>
<reference evidence="3" key="1">
    <citation type="submission" date="2025-08" db="UniProtKB">
        <authorList>
            <consortium name="RefSeq"/>
        </authorList>
    </citation>
    <scope>IDENTIFICATION</scope>
    <source>
        <tissue evidence="3">Whole organism</tissue>
    </source>
</reference>
<dbReference type="AlphaFoldDB" id="A0A9C6XQE8"/>
<gene>
    <name evidence="3" type="primary">LOC113201804</name>
</gene>
<feature type="region of interest" description="Disordered" evidence="1">
    <location>
        <begin position="1"/>
        <end position="238"/>
    </location>
</feature>
<evidence type="ECO:0000313" key="2">
    <source>
        <dbReference type="Proteomes" id="UP000504606"/>
    </source>
</evidence>
<proteinExistence type="predicted"/>
<feature type="compositionally biased region" description="Basic residues" evidence="1">
    <location>
        <begin position="127"/>
        <end position="151"/>
    </location>
</feature>
<keyword evidence="2" id="KW-1185">Reference proteome</keyword>